<evidence type="ECO:0000256" key="2">
    <source>
        <dbReference type="ARBA" id="ARBA00023125"/>
    </source>
</evidence>
<dbReference type="AlphaFoldDB" id="A0A4P7SHN7"/>
<dbReference type="RefSeq" id="WP_135973673.1">
    <property type="nucleotide sequence ID" value="NZ_CP039291.1"/>
</dbReference>
<dbReference type="OrthoDB" id="70491at2"/>
<dbReference type="GO" id="GO:0003700">
    <property type="term" value="F:DNA-binding transcription factor activity"/>
    <property type="evidence" value="ECO:0007669"/>
    <property type="project" value="TreeGrafter"/>
</dbReference>
<feature type="domain" description="HTH tetR-type" evidence="6">
    <location>
        <begin position="34"/>
        <end position="94"/>
    </location>
</feature>
<evidence type="ECO:0000313" key="8">
    <source>
        <dbReference type="Proteomes" id="UP000296469"/>
    </source>
</evidence>
<feature type="DNA-binding region" description="H-T-H motif" evidence="4">
    <location>
        <begin position="57"/>
        <end position="76"/>
    </location>
</feature>
<keyword evidence="3" id="KW-0804">Transcription</keyword>
<evidence type="ECO:0000256" key="3">
    <source>
        <dbReference type="ARBA" id="ARBA00023163"/>
    </source>
</evidence>
<evidence type="ECO:0000256" key="1">
    <source>
        <dbReference type="ARBA" id="ARBA00023015"/>
    </source>
</evidence>
<dbReference type="PANTHER" id="PTHR30055">
    <property type="entry name" value="HTH-TYPE TRANSCRIPTIONAL REGULATOR RUTR"/>
    <property type="match status" value="1"/>
</dbReference>
<sequence length="236" mass="24960">MTDPRDPSDGVGAPSGAPGAAAARAPRGPRMTRVERREQLLAIALDLFATEGFHHVSMDDIAERAEVSKPVLYRHFPSKLDLYLAVVDAQGADLLAAVERAVAPVEAGPVERGAGRDVVAAIVQAYLAFVQVAGESSTLLFESDVTHDAQVRGRVEHATAEATRRIAEVLVQVTGRSRADGDVLAAALVATAQGAATYWLRHGDGQGTDRVVDLVSDLSWRGVAGLVRPDFTYEGA</sequence>
<dbReference type="SUPFAM" id="SSF48498">
    <property type="entry name" value="Tetracyclin repressor-like, C-terminal domain"/>
    <property type="match status" value="1"/>
</dbReference>
<dbReference type="GO" id="GO:0000976">
    <property type="term" value="F:transcription cis-regulatory region binding"/>
    <property type="evidence" value="ECO:0007669"/>
    <property type="project" value="TreeGrafter"/>
</dbReference>
<dbReference type="InterPro" id="IPR023772">
    <property type="entry name" value="DNA-bd_HTH_TetR-type_CS"/>
</dbReference>
<dbReference type="FunFam" id="1.10.10.60:FF:000141">
    <property type="entry name" value="TetR family transcriptional regulator"/>
    <property type="match status" value="1"/>
</dbReference>
<proteinExistence type="predicted"/>
<dbReference type="SUPFAM" id="SSF46689">
    <property type="entry name" value="Homeodomain-like"/>
    <property type="match status" value="1"/>
</dbReference>
<dbReference type="Pfam" id="PF00440">
    <property type="entry name" value="TetR_N"/>
    <property type="match status" value="1"/>
</dbReference>
<dbReference type="PRINTS" id="PR00455">
    <property type="entry name" value="HTHTETR"/>
</dbReference>
<evidence type="ECO:0000313" key="7">
    <source>
        <dbReference type="EMBL" id="QCB93037.1"/>
    </source>
</evidence>
<accession>A0A4P7SHN7</accession>
<dbReference type="EMBL" id="CP039291">
    <property type="protein sequence ID" value="QCB93037.1"/>
    <property type="molecule type" value="Genomic_DNA"/>
</dbReference>
<dbReference type="PANTHER" id="PTHR30055:SF160">
    <property type="entry name" value="TRANSCRIPTIONAL REGULATORY PROTEIN (PROBABLY ASNC-FAMILY)-RELATED"/>
    <property type="match status" value="1"/>
</dbReference>
<dbReference type="PROSITE" id="PS50977">
    <property type="entry name" value="HTH_TETR_2"/>
    <property type="match status" value="1"/>
</dbReference>
<feature type="region of interest" description="Disordered" evidence="5">
    <location>
        <begin position="1"/>
        <end position="32"/>
    </location>
</feature>
<protein>
    <submittedName>
        <fullName evidence="7">TetR/AcrR family transcriptional regulator</fullName>
    </submittedName>
</protein>
<keyword evidence="2 4" id="KW-0238">DNA-binding</keyword>
<evidence type="ECO:0000256" key="5">
    <source>
        <dbReference type="SAM" id="MobiDB-lite"/>
    </source>
</evidence>
<reference evidence="7 8" key="1">
    <citation type="submission" date="2019-04" db="EMBL/GenBank/DDBJ databases">
        <title>Isolation and identification of Cellulomonas shaoxiangyii sp. Nov. isolated from feces of the Tibetan antelopes (Pantholops hodgsonii) in the Qinghai-Tibet plateau of China.</title>
        <authorList>
            <person name="Tian Z."/>
        </authorList>
    </citation>
    <scope>NUCLEOTIDE SEQUENCE [LARGE SCALE GENOMIC DNA]</scope>
    <source>
        <strain evidence="7 8">Z28</strain>
    </source>
</reference>
<evidence type="ECO:0000256" key="4">
    <source>
        <dbReference type="PROSITE-ProRule" id="PRU00335"/>
    </source>
</evidence>
<keyword evidence="1" id="KW-0805">Transcription regulation</keyword>
<dbReference type="GO" id="GO:0045892">
    <property type="term" value="P:negative regulation of DNA-templated transcription"/>
    <property type="evidence" value="ECO:0007669"/>
    <property type="project" value="UniProtKB-ARBA"/>
</dbReference>
<dbReference type="InterPro" id="IPR009057">
    <property type="entry name" value="Homeodomain-like_sf"/>
</dbReference>
<evidence type="ECO:0000259" key="6">
    <source>
        <dbReference type="PROSITE" id="PS50977"/>
    </source>
</evidence>
<organism evidence="7 8">
    <name type="scientific">Cellulomonas shaoxiangyii</name>
    <dbReference type="NCBI Taxonomy" id="2566013"/>
    <lineage>
        <taxon>Bacteria</taxon>
        <taxon>Bacillati</taxon>
        <taxon>Actinomycetota</taxon>
        <taxon>Actinomycetes</taxon>
        <taxon>Micrococcales</taxon>
        <taxon>Cellulomonadaceae</taxon>
        <taxon>Cellulomonas</taxon>
    </lineage>
</organism>
<dbReference type="KEGG" id="celz:E5225_05165"/>
<dbReference type="Gene3D" id="1.10.357.10">
    <property type="entry name" value="Tetracycline Repressor, domain 2"/>
    <property type="match status" value="1"/>
</dbReference>
<keyword evidence="8" id="KW-1185">Reference proteome</keyword>
<name>A0A4P7SHN7_9CELL</name>
<dbReference type="InterPro" id="IPR001647">
    <property type="entry name" value="HTH_TetR"/>
</dbReference>
<dbReference type="InterPro" id="IPR036271">
    <property type="entry name" value="Tet_transcr_reg_TetR-rel_C_sf"/>
</dbReference>
<feature type="compositionally biased region" description="Low complexity" evidence="5">
    <location>
        <begin position="12"/>
        <end position="29"/>
    </location>
</feature>
<gene>
    <name evidence="7" type="ORF">E5225_05165</name>
</gene>
<dbReference type="InterPro" id="IPR050109">
    <property type="entry name" value="HTH-type_TetR-like_transc_reg"/>
</dbReference>
<dbReference type="PROSITE" id="PS01081">
    <property type="entry name" value="HTH_TETR_1"/>
    <property type="match status" value="1"/>
</dbReference>
<dbReference type="Proteomes" id="UP000296469">
    <property type="component" value="Chromosome"/>
</dbReference>